<feature type="domain" description="ATP-grasp" evidence="2">
    <location>
        <begin position="132"/>
        <end position="353"/>
    </location>
</feature>
<dbReference type="GO" id="GO:0005524">
    <property type="term" value="F:ATP binding"/>
    <property type="evidence" value="ECO:0007669"/>
    <property type="project" value="UniProtKB-UniRule"/>
</dbReference>
<dbReference type="AlphaFoldDB" id="A0A179INX2"/>
<gene>
    <name evidence="3" type="ORF">SA87_03920</name>
</gene>
<evidence type="ECO:0000313" key="4">
    <source>
        <dbReference type="Proteomes" id="UP000243024"/>
    </source>
</evidence>
<name>A0A179INX2_HYDSH</name>
<dbReference type="GO" id="GO:0016879">
    <property type="term" value="F:ligase activity, forming carbon-nitrogen bonds"/>
    <property type="evidence" value="ECO:0007669"/>
    <property type="project" value="TreeGrafter"/>
</dbReference>
<organism evidence="3 4">
    <name type="scientific">Hydrogenibacillus schlegelii</name>
    <name type="common">Bacillus schlegelii</name>
    <dbReference type="NCBI Taxonomy" id="1484"/>
    <lineage>
        <taxon>Bacteria</taxon>
        <taxon>Bacillati</taxon>
        <taxon>Bacillota</taxon>
        <taxon>Bacilli</taxon>
        <taxon>Bacillales</taxon>
        <taxon>Bacillales Family X. Incertae Sedis</taxon>
        <taxon>Hydrogenibacillus</taxon>
    </lineage>
</organism>
<dbReference type="GO" id="GO:0046872">
    <property type="term" value="F:metal ion binding"/>
    <property type="evidence" value="ECO:0007669"/>
    <property type="project" value="InterPro"/>
</dbReference>
<proteinExistence type="predicted"/>
<dbReference type="PANTHER" id="PTHR21621">
    <property type="entry name" value="RIBOSOMAL PROTEIN S6 MODIFICATION PROTEIN"/>
    <property type="match status" value="1"/>
</dbReference>
<dbReference type="SUPFAM" id="SSF56059">
    <property type="entry name" value="Glutathione synthetase ATP-binding domain-like"/>
    <property type="match status" value="1"/>
</dbReference>
<keyword evidence="1" id="KW-0547">Nucleotide-binding</keyword>
<sequence>MCHLGFLTLRRARDEAGGLVPTPPGPPIPPADAAPSALASLAFARRLADFGRPFGIAVVAFTPDDLRPDGTVRAVLFSGRSVRRATIPMPEAVYDFVRTQPTDAFRRYLAARKAGRWPSPSRGGSEKWRLDRILRASPLAPHLPETILWTGDAEARASAEALLAGGDVVIKPRAGTGGRGVVRIPRDTPPSALRRALGALPPGRHLLQRYIPHAAGDRVYDVRVLVQKTPDGVFRPTGAGVRTNDRRRFVTNLARGGRALPLNAYLLRVRRFSPARAETLQHDLFRLATAAAEALEAGLGPLVEVALDVVIDPEGRLFIVEANTKPGRELFRLLGDRAAYRLSHLRPLFYLCAWARNTASIRRA</sequence>
<evidence type="ECO:0000313" key="3">
    <source>
        <dbReference type="EMBL" id="OAR03311.1"/>
    </source>
</evidence>
<dbReference type="PANTHER" id="PTHR21621:SF0">
    <property type="entry name" value="BETA-CITRYLGLUTAMATE SYNTHASE B-RELATED"/>
    <property type="match status" value="1"/>
</dbReference>
<dbReference type="RefSeq" id="WP_066203462.1">
    <property type="nucleotide sequence ID" value="NZ_CBCSAS010000006.1"/>
</dbReference>
<keyword evidence="4" id="KW-1185">Reference proteome</keyword>
<dbReference type="InterPro" id="IPR011761">
    <property type="entry name" value="ATP-grasp"/>
</dbReference>
<dbReference type="Pfam" id="PF14398">
    <property type="entry name" value="ATPgrasp_YheCD"/>
    <property type="match status" value="1"/>
</dbReference>
<dbReference type="Gene3D" id="3.30.470.20">
    <property type="entry name" value="ATP-grasp fold, B domain"/>
    <property type="match status" value="1"/>
</dbReference>
<accession>A0A179INX2</accession>
<dbReference type="EMBL" id="JXBB01000063">
    <property type="protein sequence ID" value="OAR03311.1"/>
    <property type="molecule type" value="Genomic_DNA"/>
</dbReference>
<dbReference type="GO" id="GO:0005737">
    <property type="term" value="C:cytoplasm"/>
    <property type="evidence" value="ECO:0007669"/>
    <property type="project" value="TreeGrafter"/>
</dbReference>
<evidence type="ECO:0000256" key="1">
    <source>
        <dbReference type="PROSITE-ProRule" id="PRU00409"/>
    </source>
</evidence>
<dbReference type="Proteomes" id="UP000243024">
    <property type="component" value="Unassembled WGS sequence"/>
</dbReference>
<dbReference type="InterPro" id="IPR026838">
    <property type="entry name" value="YheC/D"/>
</dbReference>
<dbReference type="PROSITE" id="PS50975">
    <property type="entry name" value="ATP_GRASP"/>
    <property type="match status" value="1"/>
</dbReference>
<keyword evidence="1" id="KW-0067">ATP-binding</keyword>
<evidence type="ECO:0000259" key="2">
    <source>
        <dbReference type="PROSITE" id="PS50975"/>
    </source>
</evidence>
<comment type="caution">
    <text evidence="3">The sequence shown here is derived from an EMBL/GenBank/DDBJ whole genome shotgun (WGS) entry which is preliminary data.</text>
</comment>
<reference evidence="3 4" key="1">
    <citation type="submission" date="2015-09" db="EMBL/GenBank/DDBJ databases">
        <title>Draft genome sequence of Hydrogenibacillus schlegelii DSM 2000.</title>
        <authorList>
            <person name="Hemp J."/>
        </authorList>
    </citation>
    <scope>NUCLEOTIDE SEQUENCE [LARGE SCALE GENOMIC DNA]</scope>
    <source>
        <strain evidence="3 4">MA 48</strain>
    </source>
</reference>
<dbReference type="STRING" id="1484.SA87_03920"/>
<protein>
    <recommendedName>
        <fullName evidence="2">ATP-grasp domain-containing protein</fullName>
    </recommendedName>
</protein>